<evidence type="ECO:0000256" key="2">
    <source>
        <dbReference type="ARBA" id="ARBA00005540"/>
    </source>
</evidence>
<keyword evidence="11" id="KW-1185">Reference proteome</keyword>
<dbReference type="PANTHER" id="PTHR38438:SF1">
    <property type="entry name" value="RIBOFLAVIN TRANSPORTER RIBU"/>
    <property type="match status" value="1"/>
</dbReference>
<sequence length="206" mass="22233">MSENLSTKTKKSISTAMIAKIAMLGALAAVVMFFEVPIPFVPPFYKLGFDEVIVMIGGFAFGPLPAMAIEAIKILLNFLMNGTDTGGIGELSNFLIGCSYVIPAALIYRRAKDKRHAYLGLIAGSISLVILGALINYYVMLPVYSKVLELPMEVIIQAGSKLNGSVVNLGSFVLLMTTPFNLLKAVLCSLIVLISYKKVSPLLHRS</sequence>
<protein>
    <recommendedName>
        <fullName evidence="8">Riboflavin transporter</fullName>
    </recommendedName>
</protein>
<evidence type="ECO:0000313" key="11">
    <source>
        <dbReference type="Proteomes" id="UP000434036"/>
    </source>
</evidence>
<name>A0A6N8U8B7_9FIRM</name>
<keyword evidence="3 8" id="KW-0813">Transport</keyword>
<feature type="transmembrane region" description="Helical" evidence="9">
    <location>
        <begin position="52"/>
        <end position="72"/>
    </location>
</feature>
<dbReference type="PIRSF" id="PIRSF037778">
    <property type="entry name" value="UCP037778_transp_RibU"/>
    <property type="match status" value="1"/>
</dbReference>
<dbReference type="Pfam" id="PF12822">
    <property type="entry name" value="ECF_trnsprt"/>
    <property type="match status" value="1"/>
</dbReference>
<proteinExistence type="inferred from homology"/>
<dbReference type="RefSeq" id="WP_160625832.1">
    <property type="nucleotide sequence ID" value="NZ_WUUQ01000007.1"/>
</dbReference>
<evidence type="ECO:0000256" key="6">
    <source>
        <dbReference type="ARBA" id="ARBA00022989"/>
    </source>
</evidence>
<comment type="subcellular location">
    <subcellularLocation>
        <location evidence="1">Cell membrane</location>
        <topology evidence="1">Multi-pass membrane protein</topology>
    </subcellularLocation>
</comment>
<dbReference type="Gene3D" id="1.10.1760.20">
    <property type="match status" value="1"/>
</dbReference>
<evidence type="ECO:0000256" key="7">
    <source>
        <dbReference type="ARBA" id="ARBA00023136"/>
    </source>
</evidence>
<keyword evidence="5 9" id="KW-0812">Transmembrane</keyword>
<keyword evidence="4 8" id="KW-1003">Cell membrane</keyword>
<keyword evidence="7 8" id="KW-0472">Membrane</keyword>
<dbReference type="InterPro" id="IPR025720">
    <property type="entry name" value="RibU"/>
</dbReference>
<reference evidence="10 11" key="2">
    <citation type="submission" date="2020-01" db="EMBL/GenBank/DDBJ databases">
        <title>Clostridiaceae sp. nov. isolated from the gut of human by culturomics.</title>
        <authorList>
            <person name="Chang Y."/>
        </authorList>
    </citation>
    <scope>NUCLEOTIDE SEQUENCE [LARGE SCALE GENOMIC DNA]</scope>
    <source>
        <strain evidence="10 11">DONG20-135</strain>
    </source>
</reference>
<keyword evidence="6 9" id="KW-1133">Transmembrane helix</keyword>
<dbReference type="PANTHER" id="PTHR38438">
    <property type="entry name" value="RIBOFLAVIN TRANSPORTER RIBU"/>
    <property type="match status" value="1"/>
</dbReference>
<evidence type="ECO:0000256" key="8">
    <source>
        <dbReference type="PIRNR" id="PIRNR037778"/>
    </source>
</evidence>
<evidence type="ECO:0000256" key="4">
    <source>
        <dbReference type="ARBA" id="ARBA00022475"/>
    </source>
</evidence>
<organism evidence="10 11">
    <name type="scientific">Copranaerobaculum intestinale</name>
    <dbReference type="NCBI Taxonomy" id="2692629"/>
    <lineage>
        <taxon>Bacteria</taxon>
        <taxon>Bacillati</taxon>
        <taxon>Bacillota</taxon>
        <taxon>Erysipelotrichia</taxon>
        <taxon>Erysipelotrichales</taxon>
        <taxon>Erysipelotrichaceae</taxon>
        <taxon>Copranaerobaculum</taxon>
    </lineage>
</organism>
<comment type="function">
    <text evidence="8">Probably a riboflavin-binding protein that interacts with the energy-coupling factor (ECF) ABC-transporter complex.</text>
</comment>
<gene>
    <name evidence="10" type="ORF">GSF08_10965</name>
</gene>
<evidence type="ECO:0000256" key="1">
    <source>
        <dbReference type="ARBA" id="ARBA00004651"/>
    </source>
</evidence>
<evidence type="ECO:0000313" key="10">
    <source>
        <dbReference type="EMBL" id="MXQ74446.1"/>
    </source>
</evidence>
<evidence type="ECO:0000256" key="5">
    <source>
        <dbReference type="ARBA" id="ARBA00022692"/>
    </source>
</evidence>
<comment type="similarity">
    <text evidence="2 8">Belongs to the prokaryotic riboflavin transporter (P-RFT) (TC 2.A.87) family.</text>
</comment>
<accession>A0A6N8U8B7</accession>
<evidence type="ECO:0000256" key="9">
    <source>
        <dbReference type="SAM" id="Phobius"/>
    </source>
</evidence>
<feature type="transmembrane region" description="Helical" evidence="9">
    <location>
        <begin position="117"/>
        <end position="139"/>
    </location>
</feature>
<dbReference type="GO" id="GO:0032217">
    <property type="term" value="F:riboflavin transmembrane transporter activity"/>
    <property type="evidence" value="ECO:0007669"/>
    <property type="project" value="UniProtKB-UniRule"/>
</dbReference>
<feature type="transmembrane region" description="Helical" evidence="9">
    <location>
        <begin position="172"/>
        <end position="196"/>
    </location>
</feature>
<dbReference type="AlphaFoldDB" id="A0A6N8U8B7"/>
<dbReference type="EMBL" id="WUUQ01000007">
    <property type="protein sequence ID" value="MXQ74446.1"/>
    <property type="molecule type" value="Genomic_DNA"/>
</dbReference>
<dbReference type="Proteomes" id="UP000434036">
    <property type="component" value="Unassembled WGS sequence"/>
</dbReference>
<feature type="transmembrane region" description="Helical" evidence="9">
    <location>
        <begin position="21"/>
        <end position="40"/>
    </location>
</feature>
<comment type="caution">
    <text evidence="10">The sequence shown here is derived from an EMBL/GenBank/DDBJ whole genome shotgun (WGS) entry which is preliminary data.</text>
</comment>
<reference evidence="10 11" key="1">
    <citation type="submission" date="2019-12" db="EMBL/GenBank/DDBJ databases">
        <authorList>
            <person name="Yang R."/>
        </authorList>
    </citation>
    <scope>NUCLEOTIDE SEQUENCE [LARGE SCALE GENOMIC DNA]</scope>
    <source>
        <strain evidence="10 11">DONG20-135</strain>
    </source>
</reference>
<evidence type="ECO:0000256" key="3">
    <source>
        <dbReference type="ARBA" id="ARBA00022448"/>
    </source>
</evidence>
<dbReference type="GO" id="GO:0005886">
    <property type="term" value="C:plasma membrane"/>
    <property type="evidence" value="ECO:0007669"/>
    <property type="project" value="UniProtKB-SubCell"/>
</dbReference>
<dbReference type="InterPro" id="IPR024529">
    <property type="entry name" value="ECF_trnsprt_substrate-spec"/>
</dbReference>